<dbReference type="RefSeq" id="XP_033682668.1">
    <property type="nucleotide sequence ID" value="XM_033822466.1"/>
</dbReference>
<accession>A0A6A6IAQ7</accession>
<protein>
    <submittedName>
        <fullName evidence="1">Uncharacterized protein</fullName>
    </submittedName>
</protein>
<organism evidence="1 2">
    <name type="scientific">Trematosphaeria pertusa</name>
    <dbReference type="NCBI Taxonomy" id="390896"/>
    <lineage>
        <taxon>Eukaryota</taxon>
        <taxon>Fungi</taxon>
        <taxon>Dikarya</taxon>
        <taxon>Ascomycota</taxon>
        <taxon>Pezizomycotina</taxon>
        <taxon>Dothideomycetes</taxon>
        <taxon>Pleosporomycetidae</taxon>
        <taxon>Pleosporales</taxon>
        <taxon>Massarineae</taxon>
        <taxon>Trematosphaeriaceae</taxon>
        <taxon>Trematosphaeria</taxon>
    </lineage>
</organism>
<dbReference type="Proteomes" id="UP000800094">
    <property type="component" value="Unassembled WGS sequence"/>
</dbReference>
<dbReference type="GeneID" id="54575796"/>
<dbReference type="AlphaFoldDB" id="A0A6A6IAQ7"/>
<gene>
    <name evidence="1" type="ORF">BU26DRAFT_351474</name>
</gene>
<evidence type="ECO:0000313" key="1">
    <source>
        <dbReference type="EMBL" id="KAF2247664.1"/>
    </source>
</evidence>
<evidence type="ECO:0000313" key="2">
    <source>
        <dbReference type="Proteomes" id="UP000800094"/>
    </source>
</evidence>
<proteinExistence type="predicted"/>
<reference evidence="1" key="1">
    <citation type="journal article" date="2020" name="Stud. Mycol.">
        <title>101 Dothideomycetes genomes: a test case for predicting lifestyles and emergence of pathogens.</title>
        <authorList>
            <person name="Haridas S."/>
            <person name="Albert R."/>
            <person name="Binder M."/>
            <person name="Bloem J."/>
            <person name="Labutti K."/>
            <person name="Salamov A."/>
            <person name="Andreopoulos B."/>
            <person name="Baker S."/>
            <person name="Barry K."/>
            <person name="Bills G."/>
            <person name="Bluhm B."/>
            <person name="Cannon C."/>
            <person name="Castanera R."/>
            <person name="Culley D."/>
            <person name="Daum C."/>
            <person name="Ezra D."/>
            <person name="Gonzalez J."/>
            <person name="Henrissat B."/>
            <person name="Kuo A."/>
            <person name="Liang C."/>
            <person name="Lipzen A."/>
            <person name="Lutzoni F."/>
            <person name="Magnuson J."/>
            <person name="Mondo S."/>
            <person name="Nolan M."/>
            <person name="Ohm R."/>
            <person name="Pangilinan J."/>
            <person name="Park H.-J."/>
            <person name="Ramirez L."/>
            <person name="Alfaro M."/>
            <person name="Sun H."/>
            <person name="Tritt A."/>
            <person name="Yoshinaga Y."/>
            <person name="Zwiers L.-H."/>
            <person name="Turgeon B."/>
            <person name="Goodwin S."/>
            <person name="Spatafora J."/>
            <person name="Crous P."/>
            <person name="Grigoriev I."/>
        </authorList>
    </citation>
    <scope>NUCLEOTIDE SEQUENCE</scope>
    <source>
        <strain evidence="1">CBS 122368</strain>
    </source>
</reference>
<name>A0A6A6IAQ7_9PLEO</name>
<dbReference type="EMBL" id="ML987197">
    <property type="protein sequence ID" value="KAF2247664.1"/>
    <property type="molecule type" value="Genomic_DNA"/>
</dbReference>
<keyword evidence="2" id="KW-1185">Reference proteome</keyword>
<sequence>MSVMGPLSLRLGRAARWRDRALRGRGPAERIMAGAVGSEPPGCLPQYVPLLWHCCLQHQASSIAEPQRGSWRKSGCSAGTQCACLRVTVHTNGARQDGGGCSRACQHRNLGNCGPCAHGASRESSPSRRARDHRPQGWTLAIHFAETLHTLSFSGD</sequence>